<evidence type="ECO:0000256" key="5">
    <source>
        <dbReference type="PIRSR" id="PIRSR000097-2"/>
    </source>
</evidence>
<evidence type="ECO:0000256" key="2">
    <source>
        <dbReference type="ARBA" id="ARBA00022857"/>
    </source>
</evidence>
<comment type="caution">
    <text evidence="8">The sequence shown here is derived from an EMBL/GenBank/DDBJ whole genome shotgun (WGS) entry which is preliminary data.</text>
</comment>
<dbReference type="FunFam" id="3.20.20.100:FF:000015">
    <property type="entry name" value="Oxidoreductase, aldo/keto reductase family"/>
    <property type="match status" value="1"/>
</dbReference>
<sequence length="281" mass="32120">MEFKTLNNGVKIPKLGFGVWQIFDQDECQKSVEDALEIGYRLIDTAALYRNEEAVGKAIKASGIKREDVFITTKAWINQLGYDETKKAFETSLKKLGTDYLDLYLIHQPYGDTHGAWRAMSDLYKEGRIRAIGVSNFSTGRLTDFAINTEIVPALNQIELHPYKQQPLLRAANQEFDIATQAWSPFNQGKDDIFKDSILTSIAKKHDKSVAQVILRWQIQNDILTIPKSVHLNRIKENFDIFDFELTPDDIKQIQSLDRFPDNYGPNESVEQVKRLSGFSV</sequence>
<dbReference type="GO" id="GO:0016616">
    <property type="term" value="F:oxidoreductase activity, acting on the CH-OH group of donors, NAD or NADP as acceptor"/>
    <property type="evidence" value="ECO:0007669"/>
    <property type="project" value="UniProtKB-ARBA"/>
</dbReference>
<dbReference type="CDD" id="cd19133">
    <property type="entry name" value="AKR_AKR5F1"/>
    <property type="match status" value="1"/>
</dbReference>
<evidence type="ECO:0000256" key="6">
    <source>
        <dbReference type="PIRSR" id="PIRSR000097-3"/>
    </source>
</evidence>
<evidence type="ECO:0000256" key="3">
    <source>
        <dbReference type="ARBA" id="ARBA00023002"/>
    </source>
</evidence>
<feature type="active site" description="Proton donor" evidence="4">
    <location>
        <position position="49"/>
    </location>
</feature>
<dbReference type="Proteomes" id="UP000295231">
    <property type="component" value="Unassembled WGS sequence"/>
</dbReference>
<evidence type="ECO:0000313" key="8">
    <source>
        <dbReference type="EMBL" id="TDE70580.1"/>
    </source>
</evidence>
<dbReference type="SUPFAM" id="SSF51430">
    <property type="entry name" value="NAD(P)-linked oxidoreductase"/>
    <property type="match status" value="1"/>
</dbReference>
<dbReference type="PANTHER" id="PTHR43827">
    <property type="entry name" value="2,5-DIKETO-D-GLUCONIC ACID REDUCTASE"/>
    <property type="match status" value="1"/>
</dbReference>
<keyword evidence="3" id="KW-0560">Oxidoreductase</keyword>
<evidence type="ECO:0000256" key="1">
    <source>
        <dbReference type="ARBA" id="ARBA00007905"/>
    </source>
</evidence>
<feature type="domain" description="NADP-dependent oxidoreductase" evidence="7">
    <location>
        <begin position="14"/>
        <end position="258"/>
    </location>
</feature>
<evidence type="ECO:0000256" key="4">
    <source>
        <dbReference type="PIRSR" id="PIRSR000097-1"/>
    </source>
</evidence>
<keyword evidence="9" id="KW-1185">Reference proteome</keyword>
<keyword evidence="2" id="KW-0521">NADP</keyword>
<gene>
    <name evidence="8" type="ORF">E0E04_07850</name>
</gene>
<reference evidence="8 9" key="1">
    <citation type="submission" date="2019-03" db="EMBL/GenBank/DDBJ databases">
        <authorList>
            <person name="Fan P."/>
        </authorList>
    </citation>
    <scope>NUCLEOTIDE SEQUENCE [LARGE SCALE GENOMIC DNA]</scope>
    <source>
        <strain evidence="8 9">KCJ4950</strain>
    </source>
</reference>
<name>A0A4R5G3I0_9STRE</name>
<dbReference type="PROSITE" id="PS00063">
    <property type="entry name" value="ALDOKETO_REDUCTASE_3"/>
    <property type="match status" value="1"/>
</dbReference>
<dbReference type="PIRSF" id="PIRSF000097">
    <property type="entry name" value="AKR"/>
    <property type="match status" value="1"/>
</dbReference>
<dbReference type="PANTHER" id="PTHR43827:SF3">
    <property type="entry name" value="NADP-DEPENDENT OXIDOREDUCTASE DOMAIN-CONTAINING PROTEIN"/>
    <property type="match status" value="1"/>
</dbReference>
<dbReference type="InterPro" id="IPR020471">
    <property type="entry name" value="AKR"/>
</dbReference>
<dbReference type="PROSITE" id="PS00062">
    <property type="entry name" value="ALDOKETO_REDUCTASE_2"/>
    <property type="match status" value="1"/>
</dbReference>
<dbReference type="Pfam" id="PF00248">
    <property type="entry name" value="Aldo_ket_red"/>
    <property type="match status" value="1"/>
</dbReference>
<feature type="binding site" evidence="5">
    <location>
        <position position="107"/>
    </location>
    <ligand>
        <name>substrate</name>
    </ligand>
</feature>
<accession>A0A4R5G3I0</accession>
<proteinExistence type="inferred from homology"/>
<dbReference type="AlphaFoldDB" id="A0A4R5G3I0"/>
<evidence type="ECO:0000259" key="7">
    <source>
        <dbReference type="Pfam" id="PF00248"/>
    </source>
</evidence>
<dbReference type="EMBL" id="SJWY01000220">
    <property type="protein sequence ID" value="TDE70580.1"/>
    <property type="molecule type" value="Genomic_DNA"/>
</dbReference>
<protein>
    <submittedName>
        <fullName evidence="8">Aldo/keto reductase</fullName>
    </submittedName>
</protein>
<comment type="similarity">
    <text evidence="1">Belongs to the aldo/keto reductase family.</text>
</comment>
<dbReference type="InterPro" id="IPR018170">
    <property type="entry name" value="Aldo/ket_reductase_CS"/>
</dbReference>
<dbReference type="PRINTS" id="PR00069">
    <property type="entry name" value="ALDKETRDTASE"/>
</dbReference>
<organism evidence="8 9">
    <name type="scientific">Streptococcus vicugnae</name>
    <dbReference type="NCBI Taxonomy" id="2740579"/>
    <lineage>
        <taxon>Bacteria</taxon>
        <taxon>Bacillati</taxon>
        <taxon>Bacillota</taxon>
        <taxon>Bacilli</taxon>
        <taxon>Lactobacillales</taxon>
        <taxon>Streptococcaceae</taxon>
        <taxon>Streptococcus</taxon>
    </lineage>
</organism>
<dbReference type="Gene3D" id="3.20.20.100">
    <property type="entry name" value="NADP-dependent oxidoreductase domain"/>
    <property type="match status" value="1"/>
</dbReference>
<evidence type="ECO:0000313" key="9">
    <source>
        <dbReference type="Proteomes" id="UP000295231"/>
    </source>
</evidence>
<dbReference type="InterPro" id="IPR023210">
    <property type="entry name" value="NADP_OxRdtase_dom"/>
</dbReference>
<dbReference type="RefSeq" id="WP_132869908.1">
    <property type="nucleotide sequence ID" value="NZ_SJWY01000220.1"/>
</dbReference>
<dbReference type="PROSITE" id="PS00798">
    <property type="entry name" value="ALDOKETO_REDUCTASE_1"/>
    <property type="match status" value="1"/>
</dbReference>
<dbReference type="InterPro" id="IPR036812">
    <property type="entry name" value="NAD(P)_OxRdtase_dom_sf"/>
</dbReference>
<feature type="site" description="Lowers pKa of active site Tyr" evidence="6">
    <location>
        <position position="74"/>
    </location>
</feature>